<organism evidence="1 2">
    <name type="scientific">Sphingobacterium litopenaei</name>
    <dbReference type="NCBI Taxonomy" id="2763500"/>
    <lineage>
        <taxon>Bacteria</taxon>
        <taxon>Pseudomonadati</taxon>
        <taxon>Bacteroidota</taxon>
        <taxon>Sphingobacteriia</taxon>
        <taxon>Sphingobacteriales</taxon>
        <taxon>Sphingobacteriaceae</taxon>
        <taxon>Sphingobacterium</taxon>
    </lineage>
</organism>
<gene>
    <name evidence="1" type="ORF">H8B04_08760</name>
</gene>
<keyword evidence="2" id="KW-1185">Reference proteome</keyword>
<dbReference type="RefSeq" id="WP_190302104.1">
    <property type="nucleotide sequence ID" value="NZ_JACOIJ010000014.1"/>
</dbReference>
<evidence type="ECO:0000313" key="2">
    <source>
        <dbReference type="Proteomes" id="UP000651271"/>
    </source>
</evidence>
<evidence type="ECO:0008006" key="3">
    <source>
        <dbReference type="Google" id="ProtNLM"/>
    </source>
</evidence>
<accession>A0ABR7YEK2</accession>
<dbReference type="EMBL" id="JACOIJ010000014">
    <property type="protein sequence ID" value="MBD1429658.1"/>
    <property type="molecule type" value="Genomic_DNA"/>
</dbReference>
<sequence length="266" mass="30512">MSCSKEELILLDKTPMFEDDGSPRIIARPENVIVEGELNRKIRITWPEVSKNVTSAKVVITKADFVNEITVTDFNPDIIFQSEDMEEYKVDITYFGKDESSSKTHSIFVSPKDYEVNIIGENMVAEGVRGKARFSFTKLLMGEYTYTISYNYDGKDVVKQFNSGVDTVDTFVLDEIEDENHIYNFKVKINDKVFDHNSYEFTASIKPSPVPYLVISETLTAKQYYGGALLSWTNRSLRSDKVVVKYRVGGRKLHALKNRIYIQIPY</sequence>
<evidence type="ECO:0000313" key="1">
    <source>
        <dbReference type="EMBL" id="MBD1429658.1"/>
    </source>
</evidence>
<protein>
    <recommendedName>
        <fullName evidence="3">DUF5007 domain-containing protein</fullName>
    </recommendedName>
</protein>
<name>A0ABR7YEK2_9SPHI</name>
<proteinExistence type="predicted"/>
<reference evidence="1 2" key="1">
    <citation type="submission" date="2020-08" db="EMBL/GenBank/DDBJ databases">
        <title>Sphingobacterium sp. DN04309 isolated from aquaculture water.</title>
        <authorList>
            <person name="Zhang M."/>
        </authorList>
    </citation>
    <scope>NUCLEOTIDE SEQUENCE [LARGE SCALE GENOMIC DNA]</scope>
    <source>
        <strain evidence="1 2">DN04309</strain>
    </source>
</reference>
<comment type="caution">
    <text evidence="1">The sequence shown here is derived from an EMBL/GenBank/DDBJ whole genome shotgun (WGS) entry which is preliminary data.</text>
</comment>
<dbReference type="Proteomes" id="UP000651271">
    <property type="component" value="Unassembled WGS sequence"/>
</dbReference>